<dbReference type="Proteomes" id="UP000236161">
    <property type="component" value="Unassembled WGS sequence"/>
</dbReference>
<evidence type="ECO:0000313" key="1">
    <source>
        <dbReference type="EMBL" id="PKA46121.1"/>
    </source>
</evidence>
<gene>
    <name evidence="1" type="ORF">AXF42_Ash015412</name>
</gene>
<protein>
    <submittedName>
        <fullName evidence="1">Uncharacterized protein</fullName>
    </submittedName>
</protein>
<reference evidence="1 2" key="1">
    <citation type="journal article" date="2017" name="Nature">
        <title>The Apostasia genome and the evolution of orchids.</title>
        <authorList>
            <person name="Zhang G.Q."/>
            <person name="Liu K.W."/>
            <person name="Li Z."/>
            <person name="Lohaus R."/>
            <person name="Hsiao Y.Y."/>
            <person name="Niu S.C."/>
            <person name="Wang J.Y."/>
            <person name="Lin Y.C."/>
            <person name="Xu Q."/>
            <person name="Chen L.J."/>
            <person name="Yoshida K."/>
            <person name="Fujiwara S."/>
            <person name="Wang Z.W."/>
            <person name="Zhang Y.Q."/>
            <person name="Mitsuda N."/>
            <person name="Wang M."/>
            <person name="Liu G.H."/>
            <person name="Pecoraro L."/>
            <person name="Huang H.X."/>
            <person name="Xiao X.J."/>
            <person name="Lin M."/>
            <person name="Wu X.Y."/>
            <person name="Wu W.L."/>
            <person name="Chen Y.Y."/>
            <person name="Chang S.B."/>
            <person name="Sakamoto S."/>
            <person name="Ohme-Takagi M."/>
            <person name="Yagi M."/>
            <person name="Zeng S.J."/>
            <person name="Shen C.Y."/>
            <person name="Yeh C.M."/>
            <person name="Luo Y.B."/>
            <person name="Tsai W.C."/>
            <person name="Van de Peer Y."/>
            <person name="Liu Z.J."/>
        </authorList>
    </citation>
    <scope>NUCLEOTIDE SEQUENCE [LARGE SCALE GENOMIC DNA]</scope>
    <source>
        <strain evidence="2">cv. Shenzhen</strain>
        <tissue evidence="1">Stem</tissue>
    </source>
</reference>
<accession>A0A2H9ZS51</accession>
<sequence>MKSYVLHLNAPRTKIVDRDLDDAELRAVFYSAADSSSTAGSRCISLSPVPSPFQSKLFRSASIFLSRWWNLGFRAMVKLCKRSVGLQPGRRRWRGLWNPRRLAVRHPARMPVLSSSSYASPGRSADLEISRQQRCSNSIKLRRWRVEPPTTIGHARVVGSIKKGVPKAKELGASDGCLKVGGALEVACEAQGGGRGFCDDNDNDTGKGTNWKVGKGSGKERIVSPTKEGASLVGGHIDTPFIATL</sequence>
<organism evidence="1 2">
    <name type="scientific">Apostasia shenzhenica</name>
    <dbReference type="NCBI Taxonomy" id="1088818"/>
    <lineage>
        <taxon>Eukaryota</taxon>
        <taxon>Viridiplantae</taxon>
        <taxon>Streptophyta</taxon>
        <taxon>Embryophyta</taxon>
        <taxon>Tracheophyta</taxon>
        <taxon>Spermatophyta</taxon>
        <taxon>Magnoliopsida</taxon>
        <taxon>Liliopsida</taxon>
        <taxon>Asparagales</taxon>
        <taxon>Orchidaceae</taxon>
        <taxon>Apostasioideae</taxon>
        <taxon>Apostasia</taxon>
    </lineage>
</organism>
<evidence type="ECO:0000313" key="2">
    <source>
        <dbReference type="Proteomes" id="UP000236161"/>
    </source>
</evidence>
<dbReference type="AlphaFoldDB" id="A0A2H9ZS51"/>
<keyword evidence="2" id="KW-1185">Reference proteome</keyword>
<dbReference type="EMBL" id="KZ454427">
    <property type="protein sequence ID" value="PKA46121.1"/>
    <property type="molecule type" value="Genomic_DNA"/>
</dbReference>
<name>A0A2H9ZS51_9ASPA</name>
<proteinExistence type="predicted"/>